<protein>
    <submittedName>
        <fullName evidence="1">Uncharacterized protein</fullName>
    </submittedName>
</protein>
<gene>
    <name evidence="1" type="ORF">GPAL_2303</name>
</gene>
<accession>K6Y8S9</accession>
<name>K6Y8S9_9ALTE</name>
<sequence>MNDFTKEVKKYSQINNREGNSVHPGEWADEVKALLALVEAKKA</sequence>
<dbReference type="Proteomes" id="UP000006251">
    <property type="component" value="Unassembled WGS sequence"/>
</dbReference>
<reference evidence="2" key="1">
    <citation type="journal article" date="2014" name="Environ. Microbiol.">
        <title>Comparative genomics of the marine bacterial genus Glaciecola reveals the high degree of genomic diversity and genomic characteristic for cold adaptation.</title>
        <authorList>
            <person name="Qin Q.L."/>
            <person name="Xie B.B."/>
            <person name="Yu Y."/>
            <person name="Shu Y.L."/>
            <person name="Rong J.C."/>
            <person name="Zhang Y.J."/>
            <person name="Zhao D.L."/>
            <person name="Chen X.L."/>
            <person name="Zhang X.Y."/>
            <person name="Chen B."/>
            <person name="Zhou B.C."/>
            <person name="Zhang Y.Z."/>
        </authorList>
    </citation>
    <scope>NUCLEOTIDE SEQUENCE [LARGE SCALE GENOMIC DNA]</scope>
    <source>
        <strain evidence="2">ACAM 615</strain>
    </source>
</reference>
<organism evidence="1 2">
    <name type="scientific">Brumicola pallidula DSM 14239 = ACAM 615</name>
    <dbReference type="NCBI Taxonomy" id="1121922"/>
    <lineage>
        <taxon>Bacteria</taxon>
        <taxon>Pseudomonadati</taxon>
        <taxon>Pseudomonadota</taxon>
        <taxon>Gammaproteobacteria</taxon>
        <taxon>Alteromonadales</taxon>
        <taxon>Alteromonadaceae</taxon>
        <taxon>Brumicola</taxon>
    </lineage>
</organism>
<dbReference type="EMBL" id="BAEQ01000042">
    <property type="protein sequence ID" value="GAC29164.1"/>
    <property type="molecule type" value="Genomic_DNA"/>
</dbReference>
<proteinExistence type="predicted"/>
<evidence type="ECO:0000313" key="2">
    <source>
        <dbReference type="Proteomes" id="UP000006251"/>
    </source>
</evidence>
<comment type="caution">
    <text evidence="1">The sequence shown here is derived from an EMBL/GenBank/DDBJ whole genome shotgun (WGS) entry which is preliminary data.</text>
</comment>
<dbReference type="AlphaFoldDB" id="K6Y8S9"/>
<evidence type="ECO:0000313" key="1">
    <source>
        <dbReference type="EMBL" id="GAC29164.1"/>
    </source>
</evidence>
<dbReference type="RefSeq" id="WP_006011748.1">
    <property type="nucleotide sequence ID" value="NZ_AUAV01000014.1"/>
</dbReference>
<keyword evidence="2" id="KW-1185">Reference proteome</keyword>